<dbReference type="PRINTS" id="PR01210">
    <property type="entry name" value="GGTRANSPTASE"/>
</dbReference>
<evidence type="ECO:0000256" key="2">
    <source>
        <dbReference type="PIRSR" id="PIRSR600101-1"/>
    </source>
</evidence>
<feature type="binding site" evidence="3">
    <location>
        <position position="106"/>
    </location>
    <ligand>
        <name>L-glutamate</name>
        <dbReference type="ChEBI" id="CHEBI:29985"/>
    </ligand>
</feature>
<feature type="binding site" evidence="3">
    <location>
        <position position="417"/>
    </location>
    <ligand>
        <name>L-glutamate</name>
        <dbReference type="ChEBI" id="CHEBI:29985"/>
    </ligand>
</feature>
<feature type="binding site" evidence="3">
    <location>
        <position position="468"/>
    </location>
    <ligand>
        <name>L-glutamate</name>
        <dbReference type="ChEBI" id="CHEBI:29985"/>
    </ligand>
</feature>
<dbReference type="PANTHER" id="PTHR11686:SF72">
    <property type="entry name" value="GAMMA-GLUTAMYL TRANSPEPTIDASE, ISOFORM A"/>
    <property type="match status" value="1"/>
</dbReference>
<keyword evidence="4" id="KW-0812">Transmembrane</keyword>
<dbReference type="AlphaFoldDB" id="A0A0K8TPF4"/>
<organism evidence="5">
    <name type="scientific">Tabanus bromius</name>
    <name type="common">Band-eyed brown horse fly</name>
    <dbReference type="NCBI Taxonomy" id="304241"/>
    <lineage>
        <taxon>Eukaryota</taxon>
        <taxon>Metazoa</taxon>
        <taxon>Ecdysozoa</taxon>
        <taxon>Arthropoda</taxon>
        <taxon>Hexapoda</taxon>
        <taxon>Insecta</taxon>
        <taxon>Pterygota</taxon>
        <taxon>Neoptera</taxon>
        <taxon>Endopterygota</taxon>
        <taxon>Diptera</taxon>
        <taxon>Brachycera</taxon>
        <taxon>Tabanomorpha</taxon>
        <taxon>Tabanoidea</taxon>
        <taxon>Tabanidae</taxon>
        <taxon>Tabanus</taxon>
    </lineage>
</organism>
<sequence length="573" mass="62745">MRFVLKKKVLIWSMIGVLFTIGLIVGLYFAYRTDKPLLAAAVVANGIECAKIGTDVLEEGGTAADAAIATLFCEGITVPQSMGLGGGFLATIYTRSTKTIETLIARETAPLAATTDMFVNKSVAGGLAVAVPGELKGYWALHRKYGKFPWKRLIEPSIKLCREGHVVSQFLARVLKLKEVIVMGTESLREIFVNPKTGRIWNEGDVIKRPKLEKTLEIIQREGESSIYGNGSLVRELVGEIQKFGGIITEEDFLRYKLKWARPDMVRMMNEYTLYTTPVPGSGIVLGFILNVLDNFIPSDTVIAWQRMIEAFKHGYGLRSHLGDGDFVADVLELTRNMTNADFVKHIRHLIKDNETYTDYSFYGADFSLPADHGTANIAVLAPNGDAITVTSTINNYFGSKIRSQSTGIIFNDEMDDFSTPGTSNGFGIPASPANFIVPGKRPLSSMCPSIVLDNEGDVRLVIGAAGGSKITSSVATAIIKHLVQKKSLNDSIQDYRLHHQLAPMAIQHEENFDKQILQKLQALGHELLEVPPEAGFSAITAIAVAGGKVYAAYDGRRTGSLSILEQRHMSIK</sequence>
<dbReference type="FunFam" id="1.10.246.130:FF:000001">
    <property type="entry name" value="Gamma-glutamyltransferase 5 isoform 1"/>
    <property type="match status" value="1"/>
</dbReference>
<evidence type="ECO:0000256" key="1">
    <source>
        <dbReference type="ARBA" id="ARBA00084097"/>
    </source>
</evidence>
<evidence type="ECO:0000256" key="4">
    <source>
        <dbReference type="SAM" id="Phobius"/>
    </source>
</evidence>
<keyword evidence="1" id="KW-1199">Hemostasis impairing toxin</keyword>
<reference evidence="5" key="1">
    <citation type="journal article" date="2015" name="Insect Biochem. Mol. Biol.">
        <title>An insight into the sialome of the horse fly, Tabanus bromius.</title>
        <authorList>
            <person name="Ribeiro J.M."/>
            <person name="Kazimirova M."/>
            <person name="Takac P."/>
            <person name="Andersen J.F."/>
            <person name="Francischetti I.M."/>
        </authorList>
    </citation>
    <scope>NUCLEOTIDE SEQUENCE</scope>
</reference>
<proteinExistence type="evidence at transcript level"/>
<keyword evidence="1" id="KW-0800">Toxin</keyword>
<dbReference type="GO" id="GO:0006751">
    <property type="term" value="P:glutathione catabolic process"/>
    <property type="evidence" value="ECO:0007669"/>
    <property type="project" value="InterPro"/>
</dbReference>
<dbReference type="EMBL" id="GDAI01001828">
    <property type="protein sequence ID" value="JAI15775.1"/>
    <property type="molecule type" value="mRNA"/>
</dbReference>
<feature type="active site" description="Nucleophile" evidence="2">
    <location>
        <position position="375"/>
    </location>
</feature>
<evidence type="ECO:0000256" key="3">
    <source>
        <dbReference type="PIRSR" id="PIRSR600101-2"/>
    </source>
</evidence>
<dbReference type="GO" id="GO:0016740">
    <property type="term" value="F:transferase activity"/>
    <property type="evidence" value="ECO:0007669"/>
    <property type="project" value="UniProtKB-KW"/>
</dbReference>
<dbReference type="Gene3D" id="3.60.20.40">
    <property type="match status" value="1"/>
</dbReference>
<dbReference type="GO" id="GO:0036374">
    <property type="term" value="F:glutathione hydrolase activity"/>
    <property type="evidence" value="ECO:0007669"/>
    <property type="project" value="InterPro"/>
</dbReference>
<protein>
    <submittedName>
        <fullName evidence="5">Putative gamma-glutamyltransferase</fullName>
    </submittedName>
</protein>
<name>A0A0K8TPF4_TABBR</name>
<dbReference type="SUPFAM" id="SSF56235">
    <property type="entry name" value="N-terminal nucleophile aminohydrolases (Ntn hydrolases)"/>
    <property type="match status" value="1"/>
</dbReference>
<dbReference type="InterPro" id="IPR043138">
    <property type="entry name" value="GGT_lsub"/>
</dbReference>
<keyword evidence="4" id="KW-0472">Membrane</keyword>
<keyword evidence="5" id="KW-0808">Transferase</keyword>
<dbReference type="PANTHER" id="PTHR11686">
    <property type="entry name" value="GAMMA GLUTAMYL TRANSPEPTIDASE"/>
    <property type="match status" value="1"/>
</dbReference>
<dbReference type="Pfam" id="PF01019">
    <property type="entry name" value="G_glu_transpept"/>
    <property type="match status" value="1"/>
</dbReference>
<dbReference type="InterPro" id="IPR029055">
    <property type="entry name" value="Ntn_hydrolases_N"/>
</dbReference>
<keyword evidence="4" id="KW-1133">Transmembrane helix</keyword>
<evidence type="ECO:0000313" key="5">
    <source>
        <dbReference type="EMBL" id="JAI15775.1"/>
    </source>
</evidence>
<dbReference type="FunFam" id="3.60.20.40:FF:000001">
    <property type="entry name" value="Gamma-glutamyltranspeptidase 1"/>
    <property type="match status" value="1"/>
</dbReference>
<dbReference type="InterPro" id="IPR000101">
    <property type="entry name" value="GGT_peptidase"/>
</dbReference>
<keyword evidence="1" id="KW-1202">Platelet aggregation activating toxin</keyword>
<dbReference type="Gene3D" id="1.10.246.130">
    <property type="match status" value="1"/>
</dbReference>
<feature type="transmembrane region" description="Helical" evidence="4">
    <location>
        <begin position="9"/>
        <end position="31"/>
    </location>
</feature>
<feature type="binding site" evidence="3">
    <location>
        <begin position="445"/>
        <end position="446"/>
    </location>
    <ligand>
        <name>L-glutamate</name>
        <dbReference type="ChEBI" id="CHEBI:29985"/>
    </ligand>
</feature>
<feature type="binding site" evidence="3">
    <location>
        <begin position="393"/>
        <end position="395"/>
    </location>
    <ligand>
        <name>L-glutamate</name>
        <dbReference type="ChEBI" id="CHEBI:29985"/>
    </ligand>
</feature>
<dbReference type="InterPro" id="IPR043137">
    <property type="entry name" value="GGT_ssub_C"/>
</dbReference>
<dbReference type="GO" id="GO:0005886">
    <property type="term" value="C:plasma membrane"/>
    <property type="evidence" value="ECO:0007669"/>
    <property type="project" value="TreeGrafter"/>
</dbReference>
<accession>A0A0K8TPF4</accession>